<dbReference type="NCBIfam" id="TIGR02785">
    <property type="entry name" value="addA_Gpos"/>
    <property type="match status" value="1"/>
</dbReference>
<sequence length="1373" mass="160765">MSSTIWTKEQQNVIDSRGGNLLVAAAAGSGKTAVLVERIIQMILNPDLKVDIDKLLVVTFTNAAASEMRERIGDAISKKLDENPEDEHLQDQLVLLNKASITTIHSFCLEVIKSNFHKINLDPNFRIGDETECSLMKLEAIDEAFDILYEEQDQEFCYLVDCYAEKRGDSNLQNLILSIYSFVMASPYPKEWLKQSAEDFNIDDNFDFATSKWANAILQTVKIQMEGIEKSLKKAIEDVSGIDELVTFNDKLKIEYQKIKDIVNACDISWSDAYNKIATMQFENFAKGVKRIPKDAPSYVKEEKDRAKKTRDNAKKSVEKIKTSVFSKHYDDLKEEIKFLYPVVKSLSDVVLMFDKIYSQKKRDKGIIDFSDIEHFALQILTETDENGDFLFDKKGKNIPSDIALEYREKFYEIFIDEYQDSNQVQEVILSTIAKQDEPNRFMVGDVKQSIYRFRQAKPEIFLQKYATYDTDLSSKYKKIMLYKNFRSRKEVVDSVNYIFEHIMSKNLGEIDYNEEEKLNLGANFAEVEDEKIILGGPTEIHLMEKKVEEVENPDEEEEESEDLDASQIEARMVGKIIRDIMRPNENGEIMQVFDKRSGEYRNVEYKDIVILLRATSAWAPVFAEELINMDIPTYADMGQGYFETMEIQVMMSFLKVIDNPMQDIPLIAILRSPIYGFTPEDFIDIRTVDKKVSFYEAMRKFVGESIDLSKVEDQENEDDEHNIETDEIIDYEIEQVTTNILNHMEDAADNQSIQNDMDDYYQNIDYTDIDYYDEEITYNDEIMYDESYINEGYDQSYMYAEQDDLIYNIDSEIEEENIQGEKQPSELELKVRRFLDDLKELQEKSMYMSTDEFLWYIYTNSGYYAYCGALPGGAQRQANLRILFERAKQFEETSFKGIFNFINFIGKLKKSNSDMGSAKTLGENANVVRIMSIHKSKGLEFPIVICSGMGRNFNTMDFRKDVLYHHELGYGPQIVDFERRISYPSIAKEALKCKINIENISEEMRILYVALTRAKEKLIITASIKDIEQNLHKWSSNISTEKMVSKYDILNGKNYLDWMMPAVIKHKDLEEIRETYNISTKISVEDESEWYMKTWTRDDIDFEKHEKEGIREILNNIDLSQSDTQYYTQIEDKLDFEYPYLGVVKKAASISVTEIKKRQEEYEDQDESYSLYRKKTTLKKPKFLSETQKQEKITGARRGTIVHLIMEVLDFDKISTEKEIRSQIEDLIKRRVITEKESKVLSPRKILRFFRSPIAKRMLSSKFVKREQKIYTQIKMNDIYLNDEEFKNNRETYGDESVMLRGVIDLYFEEDDELVILDYKTDWIDENNKKQIIHRYKKQLDLYAEVLSILTGKKIKEKYLYLFSIDEQVKIE</sequence>
<evidence type="ECO:0000313" key="18">
    <source>
        <dbReference type="Proteomes" id="UP001196301"/>
    </source>
</evidence>
<dbReference type="PANTHER" id="PTHR11070">
    <property type="entry name" value="UVRD / RECB / PCRA DNA HELICASE FAMILY MEMBER"/>
    <property type="match status" value="1"/>
</dbReference>
<keyword evidence="8 13" id="KW-0238">DNA-binding</keyword>
<feature type="domain" description="UvrD-like helicase C-terminal" evidence="16">
    <location>
        <begin position="531"/>
        <end position="939"/>
    </location>
</feature>
<dbReference type="PROSITE" id="PS51217">
    <property type="entry name" value="UVRD_HELICASE_CTER"/>
    <property type="match status" value="1"/>
</dbReference>
<evidence type="ECO:0000256" key="1">
    <source>
        <dbReference type="ARBA" id="ARBA00022722"/>
    </source>
</evidence>
<protein>
    <recommendedName>
        <fullName evidence="13">ATP-dependent helicase/nuclease subunit A</fullName>
        <ecNumber evidence="13">3.1.-.-</ecNumber>
        <ecNumber evidence="13">5.6.2.4</ecNumber>
    </recommendedName>
    <alternativeName>
        <fullName evidence="13">ATP-dependent helicase/nuclease AddA</fullName>
    </alternativeName>
    <alternativeName>
        <fullName evidence="13">DNA 3'-5' helicase AddA</fullName>
    </alternativeName>
</protein>
<evidence type="ECO:0000256" key="3">
    <source>
        <dbReference type="ARBA" id="ARBA00022763"/>
    </source>
</evidence>
<evidence type="ECO:0000259" key="16">
    <source>
        <dbReference type="PROSITE" id="PS51217"/>
    </source>
</evidence>
<dbReference type="EC" id="3.1.-.-" evidence="13"/>
<dbReference type="RefSeq" id="WP_216569096.1">
    <property type="nucleotide sequence ID" value="NZ_JAHLOQ010000012.1"/>
</dbReference>
<dbReference type="Pfam" id="PF00580">
    <property type="entry name" value="UvrD-helicase"/>
    <property type="match status" value="1"/>
</dbReference>
<feature type="binding site" evidence="14">
    <location>
        <begin position="25"/>
        <end position="32"/>
    </location>
    <ligand>
        <name>ATP</name>
        <dbReference type="ChEBI" id="CHEBI:30616"/>
    </ligand>
</feature>
<feature type="domain" description="UvrD-like helicase ATP-binding" evidence="15">
    <location>
        <begin position="4"/>
        <end position="489"/>
    </location>
</feature>
<dbReference type="InterPro" id="IPR038726">
    <property type="entry name" value="PDDEXK_AddAB-type"/>
</dbReference>
<dbReference type="PANTHER" id="PTHR11070:SF48">
    <property type="entry name" value="ATP-DEPENDENT HELICASE_NUCLEASE SUBUNIT A"/>
    <property type="match status" value="1"/>
</dbReference>
<dbReference type="InterPro" id="IPR014152">
    <property type="entry name" value="AddA"/>
</dbReference>
<accession>A0ABS6DVX3</accession>
<comment type="similarity">
    <text evidence="13">Belongs to the helicase family. AddA subfamily.</text>
</comment>
<name>A0ABS6DVX3_9FIRM</name>
<evidence type="ECO:0000256" key="4">
    <source>
        <dbReference type="ARBA" id="ARBA00022801"/>
    </source>
</evidence>
<dbReference type="EC" id="5.6.2.4" evidence="13"/>
<evidence type="ECO:0000256" key="13">
    <source>
        <dbReference type="HAMAP-Rule" id="MF_01451"/>
    </source>
</evidence>
<dbReference type="HAMAP" id="MF_01451">
    <property type="entry name" value="AddA"/>
    <property type="match status" value="1"/>
</dbReference>
<dbReference type="InterPro" id="IPR000212">
    <property type="entry name" value="DNA_helicase_UvrD/REP"/>
</dbReference>
<evidence type="ECO:0000256" key="6">
    <source>
        <dbReference type="ARBA" id="ARBA00022839"/>
    </source>
</evidence>
<evidence type="ECO:0000259" key="15">
    <source>
        <dbReference type="PROSITE" id="PS51198"/>
    </source>
</evidence>
<comment type="subunit">
    <text evidence="13">Heterodimer of AddA and AddB/RexB.</text>
</comment>
<evidence type="ECO:0000256" key="5">
    <source>
        <dbReference type="ARBA" id="ARBA00022806"/>
    </source>
</evidence>
<dbReference type="PROSITE" id="PS51198">
    <property type="entry name" value="UVRD_HELICASE_ATP_BIND"/>
    <property type="match status" value="1"/>
</dbReference>
<keyword evidence="7 13" id="KW-0067">ATP-binding</keyword>
<organism evidence="17 18">
    <name type="scientific">Intestinibacter bartlettii</name>
    <dbReference type="NCBI Taxonomy" id="261299"/>
    <lineage>
        <taxon>Bacteria</taxon>
        <taxon>Bacillati</taxon>
        <taxon>Bacillota</taxon>
        <taxon>Clostridia</taxon>
        <taxon>Peptostreptococcales</taxon>
        <taxon>Peptostreptococcaceae</taxon>
        <taxon>Intestinibacter</taxon>
    </lineage>
</organism>
<keyword evidence="10 13" id="KW-0413">Isomerase</keyword>
<dbReference type="InterPro" id="IPR014016">
    <property type="entry name" value="UvrD-like_ATP-bd"/>
</dbReference>
<evidence type="ECO:0000256" key="9">
    <source>
        <dbReference type="ARBA" id="ARBA00023204"/>
    </source>
</evidence>
<gene>
    <name evidence="13 17" type="primary">addA</name>
    <name evidence="17" type="ORF">KQI20_05875</name>
</gene>
<comment type="caution">
    <text evidence="17">The sequence shown here is derived from an EMBL/GenBank/DDBJ whole genome shotgun (WGS) entry which is preliminary data.</text>
</comment>
<evidence type="ECO:0000256" key="7">
    <source>
        <dbReference type="ARBA" id="ARBA00022840"/>
    </source>
</evidence>
<keyword evidence="2 13" id="KW-0547">Nucleotide-binding</keyword>
<evidence type="ECO:0000256" key="2">
    <source>
        <dbReference type="ARBA" id="ARBA00022741"/>
    </source>
</evidence>
<keyword evidence="5 13" id="KW-0347">Helicase</keyword>
<keyword evidence="18" id="KW-1185">Reference proteome</keyword>
<dbReference type="GO" id="GO:0004386">
    <property type="term" value="F:helicase activity"/>
    <property type="evidence" value="ECO:0007669"/>
    <property type="project" value="UniProtKB-KW"/>
</dbReference>
<evidence type="ECO:0000256" key="11">
    <source>
        <dbReference type="ARBA" id="ARBA00034617"/>
    </source>
</evidence>
<dbReference type="Proteomes" id="UP001196301">
    <property type="component" value="Unassembled WGS sequence"/>
</dbReference>
<evidence type="ECO:0000256" key="10">
    <source>
        <dbReference type="ARBA" id="ARBA00023235"/>
    </source>
</evidence>
<comment type="function">
    <text evidence="13">The heterodimer acts as both an ATP-dependent DNA helicase and an ATP-dependent, dual-direction single-stranded exonuclease. Recognizes the chi site generating a DNA molecule suitable for the initiation of homologous recombination. The AddA nuclease domain is required for chi fragment generation; this subunit has the helicase and 3' -&gt; 5' nuclease activities.</text>
</comment>
<dbReference type="Pfam" id="PF13361">
    <property type="entry name" value="UvrD_C"/>
    <property type="match status" value="1"/>
</dbReference>
<keyword evidence="3 13" id="KW-0227">DNA damage</keyword>
<keyword evidence="9 13" id="KW-0234">DNA repair</keyword>
<dbReference type="EMBL" id="JAHLOQ010000012">
    <property type="protein sequence ID" value="MBU5335962.1"/>
    <property type="molecule type" value="Genomic_DNA"/>
</dbReference>
<keyword evidence="4 13" id="KW-0378">Hydrolase</keyword>
<keyword evidence="6 13" id="KW-0269">Exonuclease</keyword>
<dbReference type="Pfam" id="PF12705">
    <property type="entry name" value="PDDEXK_1"/>
    <property type="match status" value="1"/>
</dbReference>
<keyword evidence="1 13" id="KW-0540">Nuclease</keyword>
<evidence type="ECO:0000256" key="14">
    <source>
        <dbReference type="PROSITE-ProRule" id="PRU00560"/>
    </source>
</evidence>
<comment type="catalytic activity">
    <reaction evidence="11 13">
        <text>Couples ATP hydrolysis with the unwinding of duplex DNA by translocating in the 3'-5' direction.</text>
        <dbReference type="EC" id="5.6.2.4"/>
    </reaction>
</comment>
<dbReference type="InterPro" id="IPR014017">
    <property type="entry name" value="DNA_helicase_UvrD-like_C"/>
</dbReference>
<reference evidence="17 18" key="1">
    <citation type="submission" date="2021-06" db="EMBL/GenBank/DDBJ databases">
        <authorList>
            <person name="Sun Q."/>
            <person name="Li D."/>
        </authorList>
    </citation>
    <scope>NUCLEOTIDE SEQUENCE [LARGE SCALE GENOMIC DNA]</scope>
    <source>
        <strain evidence="17 18">N19</strain>
    </source>
</reference>
<comment type="catalytic activity">
    <reaction evidence="12 13">
        <text>ATP + H2O = ADP + phosphate + H(+)</text>
        <dbReference type="Rhea" id="RHEA:13065"/>
        <dbReference type="ChEBI" id="CHEBI:15377"/>
        <dbReference type="ChEBI" id="CHEBI:15378"/>
        <dbReference type="ChEBI" id="CHEBI:30616"/>
        <dbReference type="ChEBI" id="CHEBI:43474"/>
        <dbReference type="ChEBI" id="CHEBI:456216"/>
        <dbReference type="EC" id="5.6.2.4"/>
    </reaction>
</comment>
<evidence type="ECO:0000256" key="12">
    <source>
        <dbReference type="ARBA" id="ARBA00048988"/>
    </source>
</evidence>
<evidence type="ECO:0000313" key="17">
    <source>
        <dbReference type="EMBL" id="MBU5335962.1"/>
    </source>
</evidence>
<proteinExistence type="inferred from homology"/>
<comment type="cofactor">
    <cofactor evidence="13">
        <name>Mg(2+)</name>
        <dbReference type="ChEBI" id="CHEBI:18420"/>
    </cofactor>
</comment>
<evidence type="ECO:0000256" key="8">
    <source>
        <dbReference type="ARBA" id="ARBA00023125"/>
    </source>
</evidence>